<keyword evidence="1" id="KW-0472">Membrane</keyword>
<feature type="transmembrane region" description="Helical" evidence="1">
    <location>
        <begin position="101"/>
        <end position="121"/>
    </location>
</feature>
<comment type="caution">
    <text evidence="2">The sequence shown here is derived from an EMBL/GenBank/DDBJ whole genome shotgun (WGS) entry which is preliminary data.</text>
</comment>
<gene>
    <name evidence="2" type="ORF">LPT13_05760</name>
</gene>
<sequence length="143" mass="15239">MRSAAKRAAVTFCVLFTVTMGLWSLAGLAFAGPEPGILYALTLLLACALLAALQMLWFSGALIRRLAYPARVLGFGATALPALVLCAWLGAWFPMGDIGPWVGFCAIYLAVLAAATAGYTIRYRRVAGSYDEALARYRAGRGE</sequence>
<keyword evidence="3" id="KW-1185">Reference proteome</keyword>
<keyword evidence="1" id="KW-0812">Transmembrane</keyword>
<dbReference type="Proteomes" id="UP001430755">
    <property type="component" value="Unassembled WGS sequence"/>
</dbReference>
<feature type="transmembrane region" description="Helical" evidence="1">
    <location>
        <begin position="41"/>
        <end position="60"/>
    </location>
</feature>
<keyword evidence="1" id="KW-1133">Transmembrane helix</keyword>
<proteinExistence type="predicted"/>
<evidence type="ECO:0008006" key="4">
    <source>
        <dbReference type="Google" id="ProtNLM"/>
    </source>
</evidence>
<accession>A0ABS9WG69</accession>
<dbReference type="RefSeq" id="WP_242164511.1">
    <property type="nucleotide sequence ID" value="NZ_JAJMLW010000002.1"/>
</dbReference>
<feature type="transmembrane region" description="Helical" evidence="1">
    <location>
        <begin position="72"/>
        <end position="95"/>
    </location>
</feature>
<organism evidence="2 3">
    <name type="scientific">Adlercreutzia faecimuris</name>
    <dbReference type="NCBI Taxonomy" id="2897341"/>
    <lineage>
        <taxon>Bacteria</taxon>
        <taxon>Bacillati</taxon>
        <taxon>Actinomycetota</taxon>
        <taxon>Coriobacteriia</taxon>
        <taxon>Eggerthellales</taxon>
        <taxon>Eggerthellaceae</taxon>
        <taxon>Adlercreutzia</taxon>
    </lineage>
</organism>
<name>A0ABS9WG69_9ACTN</name>
<evidence type="ECO:0000313" key="3">
    <source>
        <dbReference type="Proteomes" id="UP001430755"/>
    </source>
</evidence>
<dbReference type="EMBL" id="JAJMLW010000002">
    <property type="protein sequence ID" value="MCI2241859.1"/>
    <property type="molecule type" value="Genomic_DNA"/>
</dbReference>
<protein>
    <recommendedName>
        <fullName evidence="4">DUF3021 domain-containing protein</fullName>
    </recommendedName>
</protein>
<evidence type="ECO:0000313" key="2">
    <source>
        <dbReference type="EMBL" id="MCI2241859.1"/>
    </source>
</evidence>
<evidence type="ECO:0000256" key="1">
    <source>
        <dbReference type="SAM" id="Phobius"/>
    </source>
</evidence>
<reference evidence="2" key="1">
    <citation type="submission" date="2021-11" db="EMBL/GenBank/DDBJ databases">
        <title>A Novel Adlercreutzia Species, isolated from a Allomyrina dichotoma larva feces.</title>
        <authorList>
            <person name="Suh M.K."/>
        </authorList>
    </citation>
    <scope>NUCLEOTIDE SEQUENCE</scope>
    <source>
        <strain evidence="2">JBNU-10</strain>
    </source>
</reference>